<dbReference type="RefSeq" id="XP_029120368.1">
    <property type="nucleotide sequence ID" value="XM_029264535.1"/>
</dbReference>
<dbReference type="Pfam" id="PF01105">
    <property type="entry name" value="EMP24_GP25L"/>
    <property type="match status" value="1"/>
</dbReference>
<dbReference type="AlphaFoldDB" id="A0A8N4EWJ9"/>
<dbReference type="PROSITE" id="PS50866">
    <property type="entry name" value="GOLD"/>
    <property type="match status" value="1"/>
</dbReference>
<keyword evidence="5 8" id="KW-1133">Transmembrane helix</keyword>
<keyword evidence="4" id="KW-0732">Signal</keyword>
<organism evidence="10 11">
    <name type="scientific">Elaeis guineensis var. tenera</name>
    <name type="common">Oil palm</name>
    <dbReference type="NCBI Taxonomy" id="51953"/>
    <lineage>
        <taxon>Eukaryota</taxon>
        <taxon>Viridiplantae</taxon>
        <taxon>Streptophyta</taxon>
        <taxon>Embryophyta</taxon>
        <taxon>Tracheophyta</taxon>
        <taxon>Spermatophyta</taxon>
        <taxon>Magnoliopsida</taxon>
        <taxon>Liliopsida</taxon>
        <taxon>Arecaceae</taxon>
        <taxon>Arecoideae</taxon>
        <taxon>Cocoseae</taxon>
        <taxon>Elaeidinae</taxon>
        <taxon>Elaeis</taxon>
    </lineage>
</organism>
<evidence type="ECO:0000256" key="6">
    <source>
        <dbReference type="ARBA" id="ARBA00023136"/>
    </source>
</evidence>
<reference evidence="11" key="1">
    <citation type="submission" date="2025-08" db="UniProtKB">
        <authorList>
            <consortium name="RefSeq"/>
        </authorList>
    </citation>
    <scope>IDENTIFICATION</scope>
</reference>
<evidence type="ECO:0000256" key="8">
    <source>
        <dbReference type="SAM" id="Phobius"/>
    </source>
</evidence>
<protein>
    <submittedName>
        <fullName evidence="11">Transmembrane emp24 domain-containing protein p24delta9 isoform X1</fullName>
    </submittedName>
</protein>
<evidence type="ECO:0000313" key="10">
    <source>
        <dbReference type="Proteomes" id="UP000504607"/>
    </source>
</evidence>
<dbReference type="OrthoDB" id="759142at2759"/>
<feature type="domain" description="GOLD" evidence="9">
    <location>
        <begin position="54"/>
        <end position="164"/>
    </location>
</feature>
<comment type="similarity">
    <text evidence="2 7">Belongs to the EMP24/GP25L family.</text>
</comment>
<evidence type="ECO:0000313" key="11">
    <source>
        <dbReference type="RefSeq" id="XP_029120368.1"/>
    </source>
</evidence>
<dbReference type="GO" id="GO:0016020">
    <property type="term" value="C:membrane"/>
    <property type="evidence" value="ECO:0007669"/>
    <property type="project" value="UniProtKB-SubCell"/>
</dbReference>
<gene>
    <name evidence="11" type="primary">LOC105044897</name>
</gene>
<evidence type="ECO:0000256" key="1">
    <source>
        <dbReference type="ARBA" id="ARBA00004479"/>
    </source>
</evidence>
<accession>A0A8N4EWJ9</accession>
<comment type="subcellular location">
    <subcellularLocation>
        <location evidence="1 7">Membrane</location>
        <topology evidence="1 7">Single-pass type I membrane protein</topology>
    </subcellularLocation>
</comment>
<dbReference type="GeneID" id="105044897"/>
<evidence type="ECO:0000256" key="4">
    <source>
        <dbReference type="ARBA" id="ARBA00022729"/>
    </source>
</evidence>
<proteinExistence type="inferred from homology"/>
<feature type="transmembrane region" description="Helical" evidence="8">
    <location>
        <begin position="197"/>
        <end position="217"/>
    </location>
</feature>
<name>A0A8N4EWJ9_ELAGV</name>
<evidence type="ECO:0000256" key="2">
    <source>
        <dbReference type="ARBA" id="ARBA00007104"/>
    </source>
</evidence>
<dbReference type="PANTHER" id="PTHR22811">
    <property type="entry name" value="TRANSMEMBRANE EMP24 DOMAIN-CONTAINING PROTEIN"/>
    <property type="match status" value="1"/>
</dbReference>
<sequence>MVSLSEPRLPGPTLGREGEMDSILLLSLLLILLNFSLLPATPLAFVFHIPSGRVKCLTEDLAAGVLSVAHFRVADDPPSAHKISASVSDPNGEIVHNAESVESGQFAFEAGIAGRYTACFWSPKFQLDAAVSLDFEWKTGIFAKVWTSVAKKEKIDVMELELKKLELVIDSIHEEMIFLHQREAETQRLNQSTTSGMGWLSLLSLIVCLGVAGLQLWHLKTYFERAKIL</sequence>
<dbReference type="InterPro" id="IPR015720">
    <property type="entry name" value="Emp24-like"/>
</dbReference>
<evidence type="ECO:0000259" key="9">
    <source>
        <dbReference type="PROSITE" id="PS50866"/>
    </source>
</evidence>
<evidence type="ECO:0000256" key="3">
    <source>
        <dbReference type="ARBA" id="ARBA00022692"/>
    </source>
</evidence>
<evidence type="ECO:0000256" key="7">
    <source>
        <dbReference type="RuleBase" id="RU003827"/>
    </source>
</evidence>
<keyword evidence="10" id="KW-1185">Reference proteome</keyword>
<dbReference type="Proteomes" id="UP000504607">
    <property type="component" value="Chromosome 5"/>
</dbReference>
<dbReference type="InterPro" id="IPR009038">
    <property type="entry name" value="GOLD_dom"/>
</dbReference>
<evidence type="ECO:0000256" key="5">
    <source>
        <dbReference type="ARBA" id="ARBA00022989"/>
    </source>
</evidence>
<keyword evidence="3 7" id="KW-0812">Transmembrane</keyword>
<keyword evidence="6 8" id="KW-0472">Membrane</keyword>
<feature type="transmembrane region" description="Helical" evidence="8">
    <location>
        <begin position="23"/>
        <end position="47"/>
    </location>
</feature>
<dbReference type="SMART" id="SM01190">
    <property type="entry name" value="EMP24_GP25L"/>
    <property type="match status" value="1"/>
</dbReference>